<reference evidence="8" key="1">
    <citation type="submission" date="2016-03" db="EMBL/GenBank/DDBJ databases">
        <title>Mechanisms controlling the formation of the plant cell surface in tip-growing cells are functionally conserved among land plants.</title>
        <authorList>
            <person name="Honkanen S."/>
            <person name="Jones V.A."/>
            <person name="Morieri G."/>
            <person name="Champion C."/>
            <person name="Hetherington A.J."/>
            <person name="Kelly S."/>
            <person name="Saint-Marcoux D."/>
            <person name="Proust H."/>
            <person name="Prescott H."/>
            <person name="Dolan L."/>
        </authorList>
    </citation>
    <scope>NUCLEOTIDE SEQUENCE [LARGE SCALE GENOMIC DNA]</scope>
    <source>
        <tissue evidence="8">Whole gametophyte</tissue>
    </source>
</reference>
<proteinExistence type="predicted"/>
<dbReference type="EMBL" id="LVLJ01000959">
    <property type="protein sequence ID" value="OAE31845.1"/>
    <property type="molecule type" value="Genomic_DNA"/>
</dbReference>
<dbReference type="GO" id="GO:0009507">
    <property type="term" value="C:chloroplast"/>
    <property type="evidence" value="ECO:0007669"/>
    <property type="project" value="TreeGrafter"/>
</dbReference>
<dbReference type="InterPro" id="IPR009915">
    <property type="entry name" value="NnrU_dom"/>
</dbReference>
<feature type="domain" description="NnrU" evidence="7">
    <location>
        <begin position="180"/>
        <end position="274"/>
    </location>
</feature>
<keyword evidence="2 6" id="KW-0812">Transmembrane</keyword>
<feature type="region of interest" description="Disordered" evidence="5">
    <location>
        <begin position="80"/>
        <end position="113"/>
    </location>
</feature>
<feature type="compositionally biased region" description="Polar residues" evidence="5">
    <location>
        <begin position="84"/>
        <end position="105"/>
    </location>
</feature>
<name>A0A176WHR7_MARPO</name>
<keyword evidence="4 6" id="KW-0472">Membrane</keyword>
<protein>
    <recommendedName>
        <fullName evidence="7">NnrU domain-containing protein</fullName>
    </recommendedName>
</protein>
<comment type="subcellular location">
    <subcellularLocation>
        <location evidence="1">Membrane</location>
        <topology evidence="1">Multi-pass membrane protein</topology>
    </subcellularLocation>
</comment>
<gene>
    <name evidence="8" type="ORF">AXG93_685s1130</name>
</gene>
<evidence type="ECO:0000256" key="4">
    <source>
        <dbReference type="ARBA" id="ARBA00023136"/>
    </source>
</evidence>
<evidence type="ECO:0000313" key="9">
    <source>
        <dbReference type="Proteomes" id="UP000077202"/>
    </source>
</evidence>
<sequence length="324" mass="35947">MPTPRIPSSRKIKMGSTETRIFYLHFAIGSWRDHIVWPVRGPWGLAASVQSLSQTISPRKQPARSSPFRSWKAELKPDFEESSFPASGQSTPFKVKSSSGDVQNVTDRDSEDSTFSNLVGEDAGVFDVKDQKTSSWIYFTLVLGVVLAILYVAWLDPNTGYGTAFVDALASFNAKHEVVMLEILFIFGLVHSGGASLRASGEKLIGERAYRVLFAGISLPLAVSAVVYFINHRYDGVQLWQVRDVPGVHEFCWIMSFISFLFLYPSTFNLLEVAAVDKPKVHIWWGSFFGALHTPYGSETLLQSSLLWACSAIISSVFGKETSV</sequence>
<organism evidence="8 9">
    <name type="scientific">Marchantia polymorpha subsp. ruderalis</name>
    <dbReference type="NCBI Taxonomy" id="1480154"/>
    <lineage>
        <taxon>Eukaryota</taxon>
        <taxon>Viridiplantae</taxon>
        <taxon>Streptophyta</taxon>
        <taxon>Embryophyta</taxon>
        <taxon>Marchantiophyta</taxon>
        <taxon>Marchantiopsida</taxon>
        <taxon>Marchantiidae</taxon>
        <taxon>Marchantiales</taxon>
        <taxon>Marchantiaceae</taxon>
        <taxon>Marchantia</taxon>
    </lineage>
</organism>
<feature type="transmembrane region" description="Helical" evidence="6">
    <location>
        <begin position="136"/>
        <end position="154"/>
    </location>
</feature>
<keyword evidence="9" id="KW-1185">Reference proteome</keyword>
<evidence type="ECO:0000256" key="2">
    <source>
        <dbReference type="ARBA" id="ARBA00022692"/>
    </source>
</evidence>
<feature type="transmembrane region" description="Helical" evidence="6">
    <location>
        <begin position="178"/>
        <end position="197"/>
    </location>
</feature>
<feature type="transmembrane region" description="Helical" evidence="6">
    <location>
        <begin position="209"/>
        <end position="231"/>
    </location>
</feature>
<comment type="caution">
    <text evidence="8">The sequence shown here is derived from an EMBL/GenBank/DDBJ whole genome shotgun (WGS) entry which is preliminary data.</text>
</comment>
<evidence type="ECO:0000259" key="7">
    <source>
        <dbReference type="Pfam" id="PF07298"/>
    </source>
</evidence>
<dbReference type="GO" id="GO:0016020">
    <property type="term" value="C:membrane"/>
    <property type="evidence" value="ECO:0007669"/>
    <property type="project" value="UniProtKB-SubCell"/>
</dbReference>
<evidence type="ECO:0000256" key="3">
    <source>
        <dbReference type="ARBA" id="ARBA00022989"/>
    </source>
</evidence>
<dbReference type="GO" id="GO:0090471">
    <property type="term" value="F:9,15,9'-tri-cis-zeta-carotene isomerase activity"/>
    <property type="evidence" value="ECO:0007669"/>
    <property type="project" value="TreeGrafter"/>
</dbReference>
<dbReference type="GO" id="GO:0016120">
    <property type="term" value="P:carotene biosynthetic process"/>
    <property type="evidence" value="ECO:0007669"/>
    <property type="project" value="TreeGrafter"/>
</dbReference>
<accession>A0A176WHR7</accession>
<dbReference type="AlphaFoldDB" id="A0A176WHR7"/>
<dbReference type="PANTHER" id="PTHR35988:SF2">
    <property type="entry name" value="15-CIS-ZETA-CAROTENE ISOMERASE, CHLOROPLASTIC"/>
    <property type="match status" value="1"/>
</dbReference>
<dbReference type="Proteomes" id="UP000077202">
    <property type="component" value="Unassembled WGS sequence"/>
</dbReference>
<dbReference type="Pfam" id="PF07298">
    <property type="entry name" value="NnrU"/>
    <property type="match status" value="1"/>
</dbReference>
<evidence type="ECO:0000256" key="6">
    <source>
        <dbReference type="SAM" id="Phobius"/>
    </source>
</evidence>
<keyword evidence="3 6" id="KW-1133">Transmembrane helix</keyword>
<dbReference type="PANTHER" id="PTHR35988">
    <property type="entry name" value="15-CIS-ZETA-CAROTENE ISOMERASE, CHLOROPLASTIC"/>
    <property type="match status" value="1"/>
</dbReference>
<evidence type="ECO:0000256" key="1">
    <source>
        <dbReference type="ARBA" id="ARBA00004141"/>
    </source>
</evidence>
<evidence type="ECO:0000313" key="8">
    <source>
        <dbReference type="EMBL" id="OAE31845.1"/>
    </source>
</evidence>
<feature type="transmembrane region" description="Helical" evidence="6">
    <location>
        <begin position="251"/>
        <end position="271"/>
    </location>
</feature>
<evidence type="ECO:0000256" key="5">
    <source>
        <dbReference type="SAM" id="MobiDB-lite"/>
    </source>
</evidence>